<evidence type="ECO:0000313" key="3">
    <source>
        <dbReference type="EMBL" id="CAG8796295.1"/>
    </source>
</evidence>
<proteinExistence type="predicted"/>
<keyword evidence="4" id="KW-1185">Reference proteome</keyword>
<dbReference type="AlphaFoldDB" id="A0A9N9JU61"/>
<feature type="non-terminal residue" evidence="3">
    <location>
        <position position="1"/>
    </location>
</feature>
<evidence type="ECO:0000256" key="2">
    <source>
        <dbReference type="SAM" id="MobiDB-lite"/>
    </source>
</evidence>
<feature type="region of interest" description="Disordered" evidence="2">
    <location>
        <begin position="101"/>
        <end position="124"/>
    </location>
</feature>
<evidence type="ECO:0000313" key="4">
    <source>
        <dbReference type="Proteomes" id="UP000789405"/>
    </source>
</evidence>
<gene>
    <name evidence="3" type="ORF">DERYTH_LOCUS22454</name>
</gene>
<accession>A0A9N9JU61</accession>
<comment type="caution">
    <text evidence="3">The sequence shown here is derived from an EMBL/GenBank/DDBJ whole genome shotgun (WGS) entry which is preliminary data.</text>
</comment>
<dbReference type="Proteomes" id="UP000789405">
    <property type="component" value="Unassembled WGS sequence"/>
</dbReference>
<feature type="coiled-coil region" evidence="1">
    <location>
        <begin position="165"/>
        <end position="192"/>
    </location>
</feature>
<dbReference type="OrthoDB" id="2407306at2759"/>
<reference evidence="3" key="1">
    <citation type="submission" date="2021-06" db="EMBL/GenBank/DDBJ databases">
        <authorList>
            <person name="Kallberg Y."/>
            <person name="Tangrot J."/>
            <person name="Rosling A."/>
        </authorList>
    </citation>
    <scope>NUCLEOTIDE SEQUENCE</scope>
    <source>
        <strain evidence="3">MA453B</strain>
    </source>
</reference>
<dbReference type="EMBL" id="CAJVPY010031214">
    <property type="protein sequence ID" value="CAG8796295.1"/>
    <property type="molecule type" value="Genomic_DNA"/>
</dbReference>
<sequence>IIEENAEYKVRIEELEKNSADISAENAELKAELAKLRHDFDSSNLTRLQQLQHITNAQNSCSGEEKISEVTAVPQPDAEPERHFASNDIPDSKMPQEIKCPTSDPVIHDQKRVTGGSKSHKKKGMDELKHELFTPSESDSLSSINHNNVTEVSEMAHLEKVTYSIDEASQHLAQLCDKVIDAEDRANRANQEEILCWCLYWKDFRDQLDEIIRSNGGKFGKKKARGMLYDTITEQLSILCKKRSQELGLKLRNLPHMTEISKTAHPEKNLTKNTPPKTK</sequence>
<name>A0A9N9JU61_9GLOM</name>
<feature type="region of interest" description="Disordered" evidence="2">
    <location>
        <begin position="258"/>
        <end position="279"/>
    </location>
</feature>
<feature type="non-terminal residue" evidence="3">
    <location>
        <position position="279"/>
    </location>
</feature>
<keyword evidence="1" id="KW-0175">Coiled coil</keyword>
<feature type="coiled-coil region" evidence="1">
    <location>
        <begin position="5"/>
        <end position="39"/>
    </location>
</feature>
<protein>
    <submittedName>
        <fullName evidence="3">16960_t:CDS:1</fullName>
    </submittedName>
</protein>
<organism evidence="3 4">
    <name type="scientific">Dentiscutata erythropus</name>
    <dbReference type="NCBI Taxonomy" id="1348616"/>
    <lineage>
        <taxon>Eukaryota</taxon>
        <taxon>Fungi</taxon>
        <taxon>Fungi incertae sedis</taxon>
        <taxon>Mucoromycota</taxon>
        <taxon>Glomeromycotina</taxon>
        <taxon>Glomeromycetes</taxon>
        <taxon>Diversisporales</taxon>
        <taxon>Gigasporaceae</taxon>
        <taxon>Dentiscutata</taxon>
    </lineage>
</organism>
<evidence type="ECO:0000256" key="1">
    <source>
        <dbReference type="SAM" id="Coils"/>
    </source>
</evidence>